<dbReference type="InterPro" id="IPR020449">
    <property type="entry name" value="Tscrpt_reg_AraC-type_HTH"/>
</dbReference>
<name>A0ABW0I0Z6_9BACL</name>
<dbReference type="InterPro" id="IPR050204">
    <property type="entry name" value="AraC_XylS_family_regulators"/>
</dbReference>
<dbReference type="InterPro" id="IPR037923">
    <property type="entry name" value="HTH-like"/>
</dbReference>
<evidence type="ECO:0000259" key="4">
    <source>
        <dbReference type="PROSITE" id="PS01124"/>
    </source>
</evidence>
<dbReference type="Pfam" id="PF12833">
    <property type="entry name" value="HTH_18"/>
    <property type="match status" value="1"/>
</dbReference>
<accession>A0ABW0I0Z6</accession>
<dbReference type="InterPro" id="IPR003313">
    <property type="entry name" value="AraC-bd"/>
</dbReference>
<evidence type="ECO:0000256" key="1">
    <source>
        <dbReference type="ARBA" id="ARBA00023015"/>
    </source>
</evidence>
<reference evidence="6" key="1">
    <citation type="journal article" date="2019" name="Int. J. Syst. Evol. Microbiol.">
        <title>The Global Catalogue of Microorganisms (GCM) 10K type strain sequencing project: providing services to taxonomists for standard genome sequencing and annotation.</title>
        <authorList>
            <consortium name="The Broad Institute Genomics Platform"/>
            <consortium name="The Broad Institute Genome Sequencing Center for Infectious Disease"/>
            <person name="Wu L."/>
            <person name="Ma J."/>
        </authorList>
    </citation>
    <scope>NUCLEOTIDE SEQUENCE [LARGE SCALE GENOMIC DNA]</scope>
    <source>
        <strain evidence="6">CGMCC 1.18575</strain>
    </source>
</reference>
<dbReference type="RefSeq" id="WP_378137946.1">
    <property type="nucleotide sequence ID" value="NZ_JBHSMI010000052.1"/>
</dbReference>
<dbReference type="Gene3D" id="2.60.120.280">
    <property type="entry name" value="Regulatory protein AraC"/>
    <property type="match status" value="1"/>
</dbReference>
<organism evidence="5 6">
    <name type="scientific">Cohnella soli</name>
    <dbReference type="NCBI Taxonomy" id="425005"/>
    <lineage>
        <taxon>Bacteria</taxon>
        <taxon>Bacillati</taxon>
        <taxon>Bacillota</taxon>
        <taxon>Bacilli</taxon>
        <taxon>Bacillales</taxon>
        <taxon>Paenibacillaceae</taxon>
        <taxon>Cohnella</taxon>
    </lineage>
</organism>
<keyword evidence="6" id="KW-1185">Reference proteome</keyword>
<protein>
    <submittedName>
        <fullName evidence="5">AraC family transcriptional regulator</fullName>
    </submittedName>
</protein>
<dbReference type="Proteomes" id="UP001596113">
    <property type="component" value="Unassembled WGS sequence"/>
</dbReference>
<keyword evidence="1" id="KW-0805">Transcription regulation</keyword>
<evidence type="ECO:0000256" key="2">
    <source>
        <dbReference type="ARBA" id="ARBA00023125"/>
    </source>
</evidence>
<evidence type="ECO:0000313" key="5">
    <source>
        <dbReference type="EMBL" id="MFC5406081.1"/>
    </source>
</evidence>
<dbReference type="SUPFAM" id="SSF51215">
    <property type="entry name" value="Regulatory protein AraC"/>
    <property type="match status" value="1"/>
</dbReference>
<keyword evidence="2" id="KW-0238">DNA-binding</keyword>
<sequence length="281" mass="31970">MTAEERFITAMPGKPIQLYYCGHQICSPGHSYGPAMRDHVLLHYVRSGKGRLWINGGVYELTAGQIFTLFPNVPGRYQANDVEPWHYSWVGFDGRLMSDYLAAAGITPESPIYTFQDASLVAELFDQLFDSIADDSMAGEALGISYLLQLIAYMLKESRLSSQSRQPASKRSADEFIQRSILLIRTNYSRKLTVSMMAKHVGLERSYFSKCFREQLGKTPYDFLTQYRMEQAVRMLIHTLLAVGTIAASVGYEDLSHFSKAFMKYASVSPTEFRNRHRHQQ</sequence>
<comment type="caution">
    <text evidence="5">The sequence shown here is derived from an EMBL/GenBank/DDBJ whole genome shotgun (WGS) entry which is preliminary data.</text>
</comment>
<dbReference type="Pfam" id="PF02311">
    <property type="entry name" value="AraC_binding"/>
    <property type="match status" value="1"/>
</dbReference>
<dbReference type="PANTHER" id="PTHR46796:SF7">
    <property type="entry name" value="ARAC FAMILY TRANSCRIPTIONAL REGULATOR"/>
    <property type="match status" value="1"/>
</dbReference>
<dbReference type="Gene3D" id="1.10.10.60">
    <property type="entry name" value="Homeodomain-like"/>
    <property type="match status" value="2"/>
</dbReference>
<feature type="domain" description="HTH araC/xylS-type" evidence="4">
    <location>
        <begin position="178"/>
        <end position="276"/>
    </location>
</feature>
<dbReference type="PANTHER" id="PTHR46796">
    <property type="entry name" value="HTH-TYPE TRANSCRIPTIONAL ACTIVATOR RHAS-RELATED"/>
    <property type="match status" value="1"/>
</dbReference>
<dbReference type="EMBL" id="JBHSMI010000052">
    <property type="protein sequence ID" value="MFC5406081.1"/>
    <property type="molecule type" value="Genomic_DNA"/>
</dbReference>
<keyword evidence="3" id="KW-0804">Transcription</keyword>
<dbReference type="CDD" id="cd06986">
    <property type="entry name" value="cupin_MmsR-like_N"/>
    <property type="match status" value="1"/>
</dbReference>
<dbReference type="PROSITE" id="PS01124">
    <property type="entry name" value="HTH_ARAC_FAMILY_2"/>
    <property type="match status" value="1"/>
</dbReference>
<dbReference type="SMART" id="SM00342">
    <property type="entry name" value="HTH_ARAC"/>
    <property type="match status" value="1"/>
</dbReference>
<evidence type="ECO:0000313" key="6">
    <source>
        <dbReference type="Proteomes" id="UP001596113"/>
    </source>
</evidence>
<dbReference type="InterPro" id="IPR009057">
    <property type="entry name" value="Homeodomain-like_sf"/>
</dbReference>
<dbReference type="PRINTS" id="PR00032">
    <property type="entry name" value="HTHARAC"/>
</dbReference>
<proteinExistence type="predicted"/>
<evidence type="ECO:0000256" key="3">
    <source>
        <dbReference type="ARBA" id="ARBA00023163"/>
    </source>
</evidence>
<dbReference type="InterPro" id="IPR018060">
    <property type="entry name" value="HTH_AraC"/>
</dbReference>
<dbReference type="SUPFAM" id="SSF46689">
    <property type="entry name" value="Homeodomain-like"/>
    <property type="match status" value="2"/>
</dbReference>
<gene>
    <name evidence="5" type="ORF">ACFPOF_25350</name>
</gene>